<proteinExistence type="predicted"/>
<comment type="caution">
    <text evidence="1">The sequence shown here is derived from an EMBL/GenBank/DDBJ whole genome shotgun (WGS) entry which is preliminary data.</text>
</comment>
<keyword evidence="2" id="KW-1185">Reference proteome</keyword>
<sequence length="56" mass="6182">MGRDTGVCLSPVQDTAMLYGRKSPGVPYNYKAGSSTAKAHRRVLWPCDQVSMYALF</sequence>
<name>A0A0B0N4K7_GOSAR</name>
<accession>A0A0B0N4K7</accession>
<dbReference type="AlphaFoldDB" id="A0A0B0N4K7"/>
<dbReference type="Proteomes" id="UP000032142">
    <property type="component" value="Unassembled WGS sequence"/>
</dbReference>
<evidence type="ECO:0000313" key="2">
    <source>
        <dbReference type="Proteomes" id="UP000032142"/>
    </source>
</evidence>
<gene>
    <name evidence="1" type="ORF">F383_34402</name>
</gene>
<dbReference type="EMBL" id="JRRC01481269">
    <property type="protein sequence ID" value="KHG07750.1"/>
    <property type="molecule type" value="Genomic_DNA"/>
</dbReference>
<organism evidence="1 2">
    <name type="scientific">Gossypium arboreum</name>
    <name type="common">Tree cotton</name>
    <name type="synonym">Gossypium nanking</name>
    <dbReference type="NCBI Taxonomy" id="29729"/>
    <lineage>
        <taxon>Eukaryota</taxon>
        <taxon>Viridiplantae</taxon>
        <taxon>Streptophyta</taxon>
        <taxon>Embryophyta</taxon>
        <taxon>Tracheophyta</taxon>
        <taxon>Spermatophyta</taxon>
        <taxon>Magnoliopsida</taxon>
        <taxon>eudicotyledons</taxon>
        <taxon>Gunneridae</taxon>
        <taxon>Pentapetalae</taxon>
        <taxon>rosids</taxon>
        <taxon>malvids</taxon>
        <taxon>Malvales</taxon>
        <taxon>Malvaceae</taxon>
        <taxon>Malvoideae</taxon>
        <taxon>Gossypium</taxon>
    </lineage>
</organism>
<reference evidence="2" key="1">
    <citation type="submission" date="2014-09" db="EMBL/GenBank/DDBJ databases">
        <authorList>
            <person name="Mudge J."/>
            <person name="Ramaraj T."/>
            <person name="Lindquist I.E."/>
            <person name="Bharti A.K."/>
            <person name="Sundararajan A."/>
            <person name="Cameron C.T."/>
            <person name="Woodward J.E."/>
            <person name="May G.D."/>
            <person name="Brubaker C."/>
            <person name="Broadhvest J."/>
            <person name="Wilkins T.A."/>
        </authorList>
    </citation>
    <scope>NUCLEOTIDE SEQUENCE</scope>
    <source>
        <strain evidence="2">cv. AKA8401</strain>
    </source>
</reference>
<evidence type="ECO:0000313" key="1">
    <source>
        <dbReference type="EMBL" id="KHG07750.1"/>
    </source>
</evidence>
<protein>
    <submittedName>
        <fullName evidence="1">Uncharacterized protein</fullName>
    </submittedName>
</protein>